<reference evidence="2" key="1">
    <citation type="submission" date="2020-11" db="EMBL/GenBank/DDBJ databases">
        <title>Chlorella ohadii genome sequencing and assembly.</title>
        <authorList>
            <person name="Murik O."/>
            <person name="Treves H."/>
            <person name="Kedem I."/>
            <person name="Shotland Y."/>
            <person name="Kaplan A."/>
        </authorList>
    </citation>
    <scope>NUCLEOTIDE SEQUENCE</scope>
    <source>
        <strain evidence="2">1</strain>
    </source>
</reference>
<protein>
    <submittedName>
        <fullName evidence="2">Uncharacterized protein</fullName>
    </submittedName>
</protein>
<keyword evidence="3" id="KW-1185">Reference proteome</keyword>
<comment type="caution">
    <text evidence="2">The sequence shown here is derived from an EMBL/GenBank/DDBJ whole genome shotgun (WGS) entry which is preliminary data.</text>
</comment>
<dbReference type="AlphaFoldDB" id="A0AAD5DGC0"/>
<proteinExistence type="predicted"/>
<evidence type="ECO:0000313" key="2">
    <source>
        <dbReference type="EMBL" id="KAI7837505.1"/>
    </source>
</evidence>
<feature type="compositionally biased region" description="Gly residues" evidence="1">
    <location>
        <begin position="41"/>
        <end position="51"/>
    </location>
</feature>
<accession>A0AAD5DGC0</accession>
<feature type="region of interest" description="Disordered" evidence="1">
    <location>
        <begin position="25"/>
        <end position="83"/>
    </location>
</feature>
<gene>
    <name evidence="2" type="ORF">COHA_008641</name>
</gene>
<dbReference type="Proteomes" id="UP001205105">
    <property type="component" value="Unassembled WGS sequence"/>
</dbReference>
<organism evidence="2 3">
    <name type="scientific">Chlorella ohadii</name>
    <dbReference type="NCBI Taxonomy" id="2649997"/>
    <lineage>
        <taxon>Eukaryota</taxon>
        <taxon>Viridiplantae</taxon>
        <taxon>Chlorophyta</taxon>
        <taxon>core chlorophytes</taxon>
        <taxon>Trebouxiophyceae</taxon>
        <taxon>Chlorellales</taxon>
        <taxon>Chlorellaceae</taxon>
        <taxon>Chlorella clade</taxon>
        <taxon>Chlorella</taxon>
    </lineage>
</organism>
<dbReference type="EMBL" id="JADXDR010000150">
    <property type="protein sequence ID" value="KAI7837505.1"/>
    <property type="molecule type" value="Genomic_DNA"/>
</dbReference>
<feature type="compositionally biased region" description="Polar residues" evidence="1">
    <location>
        <begin position="59"/>
        <end position="72"/>
    </location>
</feature>
<name>A0AAD5DGC0_9CHLO</name>
<sequence>MDGTSCCLQPNGKFCARLERWADAGVPPSWRGGDNATTTIGSGGSGGGGGVAASESAGNRSSTVWGQSASMQEEQEKEDSGKPWRKATATYFNAYPACCTDDGADSTECDDFSGCEWAGQFAGVSGKKSRSWVRERNIVAFFEAGRSEVGGREEGGKASTVLDTCSDDDCDGCCTSNALKNGGYLIDLEAATAERFWEGDVHGLAAIQRQVV</sequence>
<evidence type="ECO:0000256" key="1">
    <source>
        <dbReference type="SAM" id="MobiDB-lite"/>
    </source>
</evidence>
<evidence type="ECO:0000313" key="3">
    <source>
        <dbReference type="Proteomes" id="UP001205105"/>
    </source>
</evidence>